<evidence type="ECO:0000313" key="2">
    <source>
        <dbReference type="Proteomes" id="UP000821853"/>
    </source>
</evidence>
<dbReference type="VEuPathDB" id="VectorBase:HLOH_049230"/>
<evidence type="ECO:0000313" key="1">
    <source>
        <dbReference type="EMBL" id="KAH9384580.1"/>
    </source>
</evidence>
<accession>A0A9J6HB50</accession>
<proteinExistence type="predicted"/>
<dbReference type="EMBL" id="JABSTR010002729">
    <property type="protein sequence ID" value="KAH9384580.1"/>
    <property type="molecule type" value="Genomic_DNA"/>
</dbReference>
<organism evidence="1 2">
    <name type="scientific">Haemaphysalis longicornis</name>
    <name type="common">Bush tick</name>
    <dbReference type="NCBI Taxonomy" id="44386"/>
    <lineage>
        <taxon>Eukaryota</taxon>
        <taxon>Metazoa</taxon>
        <taxon>Ecdysozoa</taxon>
        <taxon>Arthropoda</taxon>
        <taxon>Chelicerata</taxon>
        <taxon>Arachnida</taxon>
        <taxon>Acari</taxon>
        <taxon>Parasitiformes</taxon>
        <taxon>Ixodida</taxon>
        <taxon>Ixodoidea</taxon>
        <taxon>Ixodidae</taxon>
        <taxon>Haemaphysalinae</taxon>
        <taxon>Haemaphysalis</taxon>
    </lineage>
</organism>
<keyword evidence="2" id="KW-1185">Reference proteome</keyword>
<gene>
    <name evidence="1" type="ORF">HPB48_026589</name>
</gene>
<sequence>MHLLDMGFRFDLTSRYASEDVEALFSTVRQFNGQNDQTNARATLPSLQKILLNDSYKHWFAPDQANPHRAKCKPAKMLDIAAMGESALKSREKLQT</sequence>
<dbReference type="Proteomes" id="UP000821853">
    <property type="component" value="Unassembled WGS sequence"/>
</dbReference>
<protein>
    <submittedName>
        <fullName evidence="1">Uncharacterized protein</fullName>
    </submittedName>
</protein>
<reference evidence="1 2" key="1">
    <citation type="journal article" date="2020" name="Cell">
        <title>Large-Scale Comparative Analyses of Tick Genomes Elucidate Their Genetic Diversity and Vector Capacities.</title>
        <authorList>
            <consortium name="Tick Genome and Microbiome Consortium (TIGMIC)"/>
            <person name="Jia N."/>
            <person name="Wang J."/>
            <person name="Shi W."/>
            <person name="Du L."/>
            <person name="Sun Y."/>
            <person name="Zhan W."/>
            <person name="Jiang J.F."/>
            <person name="Wang Q."/>
            <person name="Zhang B."/>
            <person name="Ji P."/>
            <person name="Bell-Sakyi L."/>
            <person name="Cui X.M."/>
            <person name="Yuan T.T."/>
            <person name="Jiang B.G."/>
            <person name="Yang W.F."/>
            <person name="Lam T.T."/>
            <person name="Chang Q.C."/>
            <person name="Ding S.J."/>
            <person name="Wang X.J."/>
            <person name="Zhu J.G."/>
            <person name="Ruan X.D."/>
            <person name="Zhao L."/>
            <person name="Wei J.T."/>
            <person name="Ye R.Z."/>
            <person name="Que T.C."/>
            <person name="Du C.H."/>
            <person name="Zhou Y.H."/>
            <person name="Cheng J.X."/>
            <person name="Dai P.F."/>
            <person name="Guo W.B."/>
            <person name="Han X.H."/>
            <person name="Huang E.J."/>
            <person name="Li L.F."/>
            <person name="Wei W."/>
            <person name="Gao Y.C."/>
            <person name="Liu J.Z."/>
            <person name="Shao H.Z."/>
            <person name="Wang X."/>
            <person name="Wang C.C."/>
            <person name="Yang T.C."/>
            <person name="Huo Q.B."/>
            <person name="Li W."/>
            <person name="Chen H.Y."/>
            <person name="Chen S.E."/>
            <person name="Zhou L.G."/>
            <person name="Ni X.B."/>
            <person name="Tian J.H."/>
            <person name="Sheng Y."/>
            <person name="Liu T."/>
            <person name="Pan Y.S."/>
            <person name="Xia L.Y."/>
            <person name="Li J."/>
            <person name="Zhao F."/>
            <person name="Cao W.C."/>
        </authorList>
    </citation>
    <scope>NUCLEOTIDE SEQUENCE [LARGE SCALE GENOMIC DNA]</scope>
    <source>
        <strain evidence="1">HaeL-2018</strain>
    </source>
</reference>
<dbReference type="AlphaFoldDB" id="A0A9J6HB50"/>
<name>A0A9J6HB50_HAELO</name>
<comment type="caution">
    <text evidence="1">The sequence shown here is derived from an EMBL/GenBank/DDBJ whole genome shotgun (WGS) entry which is preliminary data.</text>
</comment>